<dbReference type="Gene3D" id="2.60.300.12">
    <property type="entry name" value="HesB-like domain"/>
    <property type="match status" value="1"/>
</dbReference>
<evidence type="ECO:0000259" key="1">
    <source>
        <dbReference type="Pfam" id="PF01521"/>
    </source>
</evidence>
<name>A0A0R3MCL5_9BRAD</name>
<dbReference type="PROSITE" id="PS01152">
    <property type="entry name" value="HESB"/>
    <property type="match status" value="1"/>
</dbReference>
<accession>A0A0R3MCL5</accession>
<evidence type="ECO:0000313" key="3">
    <source>
        <dbReference type="Proteomes" id="UP000051660"/>
    </source>
</evidence>
<dbReference type="InterPro" id="IPR035903">
    <property type="entry name" value="HesB-like_dom_sf"/>
</dbReference>
<evidence type="ECO:0000313" key="2">
    <source>
        <dbReference type="EMBL" id="KRR17633.1"/>
    </source>
</evidence>
<dbReference type="RefSeq" id="WP_057861998.1">
    <property type="nucleotide sequence ID" value="NZ_LLYB01000118.1"/>
</dbReference>
<dbReference type="PANTHER" id="PTHR43011:SF1">
    <property type="entry name" value="IRON-SULFUR CLUSTER ASSEMBLY 2 HOMOLOG, MITOCHONDRIAL"/>
    <property type="match status" value="1"/>
</dbReference>
<dbReference type="OrthoDB" id="9801228at2"/>
<comment type="caution">
    <text evidence="2">The sequence shown here is derived from an EMBL/GenBank/DDBJ whole genome shotgun (WGS) entry which is preliminary data.</text>
</comment>
<sequence length="107" mass="11245">MINLTNCAVNALKSAISASAQPTSGLRIMVETGGCDGFKYKMGFADEAKSDDTVIERDGIKVFVDNKSHEHLAGTTIDFVVALEGSGFTFDNPNASSSCACGKSFGR</sequence>
<dbReference type="Proteomes" id="UP000051660">
    <property type="component" value="Unassembled WGS sequence"/>
</dbReference>
<dbReference type="NCBIfam" id="TIGR00049">
    <property type="entry name" value="iron-sulfur cluster assembly accessory protein"/>
    <property type="match status" value="1"/>
</dbReference>
<dbReference type="Pfam" id="PF01521">
    <property type="entry name" value="Fe-S_biosyn"/>
    <property type="match status" value="1"/>
</dbReference>
<organism evidence="2 3">
    <name type="scientific">Bradyrhizobium lablabi</name>
    <dbReference type="NCBI Taxonomy" id="722472"/>
    <lineage>
        <taxon>Bacteria</taxon>
        <taxon>Pseudomonadati</taxon>
        <taxon>Pseudomonadota</taxon>
        <taxon>Alphaproteobacteria</taxon>
        <taxon>Hyphomicrobiales</taxon>
        <taxon>Nitrobacteraceae</taxon>
        <taxon>Bradyrhizobium</taxon>
    </lineage>
</organism>
<gene>
    <name evidence="2" type="ORF">CQ14_26130</name>
</gene>
<proteinExistence type="predicted"/>
<dbReference type="GO" id="GO:0005506">
    <property type="term" value="F:iron ion binding"/>
    <property type="evidence" value="ECO:0007669"/>
    <property type="project" value="TreeGrafter"/>
</dbReference>
<dbReference type="EMBL" id="LLYB01000118">
    <property type="protein sequence ID" value="KRR17633.1"/>
    <property type="molecule type" value="Genomic_DNA"/>
</dbReference>
<dbReference type="PANTHER" id="PTHR43011">
    <property type="entry name" value="IRON-SULFUR CLUSTER ASSEMBLY 2 HOMOLOG, MITOCHONDRIAL"/>
    <property type="match status" value="1"/>
</dbReference>
<dbReference type="InterPro" id="IPR016092">
    <property type="entry name" value="ATAP"/>
</dbReference>
<dbReference type="InterPro" id="IPR000361">
    <property type="entry name" value="ATAP_core_dom"/>
</dbReference>
<dbReference type="GO" id="GO:0051537">
    <property type="term" value="F:2 iron, 2 sulfur cluster binding"/>
    <property type="evidence" value="ECO:0007669"/>
    <property type="project" value="UniProtKB-ARBA"/>
</dbReference>
<protein>
    <recommendedName>
        <fullName evidence="1">Core domain-containing protein</fullName>
    </recommendedName>
</protein>
<dbReference type="InterPro" id="IPR017870">
    <property type="entry name" value="FeS_cluster_insertion_CS"/>
</dbReference>
<dbReference type="SUPFAM" id="SSF89360">
    <property type="entry name" value="HesB-like domain"/>
    <property type="match status" value="1"/>
</dbReference>
<dbReference type="AlphaFoldDB" id="A0A0R3MCL5"/>
<dbReference type="GO" id="GO:0051539">
    <property type="term" value="F:4 iron, 4 sulfur cluster binding"/>
    <property type="evidence" value="ECO:0007669"/>
    <property type="project" value="TreeGrafter"/>
</dbReference>
<feature type="domain" description="Core" evidence="1">
    <location>
        <begin position="2"/>
        <end position="103"/>
    </location>
</feature>
<reference evidence="2 3" key="1">
    <citation type="submission" date="2014-03" db="EMBL/GenBank/DDBJ databases">
        <title>Bradyrhizobium valentinum sp. nov., isolated from effective nodules of Lupinus mariae-josephae, a lupine endemic of basic-lime soils in Eastern Spain.</title>
        <authorList>
            <person name="Duran D."/>
            <person name="Rey L."/>
            <person name="Navarro A."/>
            <person name="Busquets A."/>
            <person name="Imperial J."/>
            <person name="Ruiz-Argueso T."/>
        </authorList>
    </citation>
    <scope>NUCLEOTIDE SEQUENCE [LARGE SCALE GENOMIC DNA]</scope>
    <source>
        <strain evidence="2 3">CCBAU 23086</strain>
    </source>
</reference>
<dbReference type="GO" id="GO:0016226">
    <property type="term" value="P:iron-sulfur cluster assembly"/>
    <property type="evidence" value="ECO:0007669"/>
    <property type="project" value="InterPro"/>
</dbReference>